<gene>
    <name evidence="1" type="ORF">MML48_4g00000640</name>
</gene>
<proteinExistence type="predicted"/>
<organism evidence="1 2">
    <name type="scientific">Holotrichia oblita</name>
    <name type="common">Chafer beetle</name>
    <dbReference type="NCBI Taxonomy" id="644536"/>
    <lineage>
        <taxon>Eukaryota</taxon>
        <taxon>Metazoa</taxon>
        <taxon>Ecdysozoa</taxon>
        <taxon>Arthropoda</taxon>
        <taxon>Hexapoda</taxon>
        <taxon>Insecta</taxon>
        <taxon>Pterygota</taxon>
        <taxon>Neoptera</taxon>
        <taxon>Endopterygota</taxon>
        <taxon>Coleoptera</taxon>
        <taxon>Polyphaga</taxon>
        <taxon>Scarabaeiformia</taxon>
        <taxon>Scarabaeidae</taxon>
        <taxon>Melolonthinae</taxon>
        <taxon>Holotrichia</taxon>
    </lineage>
</organism>
<comment type="caution">
    <text evidence="1">The sequence shown here is derived from an EMBL/GenBank/DDBJ whole genome shotgun (WGS) entry which is preliminary data.</text>
</comment>
<keyword evidence="2" id="KW-1185">Reference proteome</keyword>
<sequence>MDPDDRICRLIFDEMSLKQHLQYDGKRDIISGYEDYGTERENNYSNTALVFLVQGLRKAWKNPVGYYLVNSKMESSKKKTTVGKKILDFCIKEVITAYLSIGLNIVSNVCDMGSNNVAVLQQLGFTYNDPKIDIDGNVIFIFFDPPHLLKCTPNLFLKYLVKCQYTIGEHYLTESAAIDYVIKAISADKRNIFRTDYQRRINLLHSVSKGELPNDALGTAMFIRAVDDLFDSFNGSTTFPQHGKELKIIDGVLSDLDEIDHHRRTGGYLI</sequence>
<accession>A0ACB9T8T8</accession>
<evidence type="ECO:0000313" key="2">
    <source>
        <dbReference type="Proteomes" id="UP001056778"/>
    </source>
</evidence>
<dbReference type="Proteomes" id="UP001056778">
    <property type="component" value="Chromosome 4"/>
</dbReference>
<reference evidence="1" key="1">
    <citation type="submission" date="2022-04" db="EMBL/GenBank/DDBJ databases">
        <title>Chromosome-scale genome assembly of Holotrichia oblita Faldermann.</title>
        <authorList>
            <person name="Rongchong L."/>
        </authorList>
    </citation>
    <scope>NUCLEOTIDE SEQUENCE</scope>
    <source>
        <strain evidence="1">81SQS9</strain>
    </source>
</reference>
<evidence type="ECO:0000313" key="1">
    <source>
        <dbReference type="EMBL" id="KAI4463237.1"/>
    </source>
</evidence>
<name>A0ACB9T8T8_HOLOL</name>
<protein>
    <submittedName>
        <fullName evidence="1">Transposase protein</fullName>
    </submittedName>
</protein>
<dbReference type="EMBL" id="CM043018">
    <property type="protein sequence ID" value="KAI4463237.1"/>
    <property type="molecule type" value="Genomic_DNA"/>
</dbReference>